<feature type="compositionally biased region" description="Acidic residues" evidence="18">
    <location>
        <begin position="160"/>
        <end position="175"/>
    </location>
</feature>
<keyword evidence="10 16" id="KW-0863">Zinc-finger</keyword>
<dbReference type="GO" id="GO:0008270">
    <property type="term" value="F:zinc ion binding"/>
    <property type="evidence" value="ECO:0007669"/>
    <property type="project" value="UniProtKB-KW"/>
</dbReference>
<dbReference type="GO" id="GO:0061630">
    <property type="term" value="F:ubiquitin protein ligase activity"/>
    <property type="evidence" value="ECO:0007669"/>
    <property type="project" value="UniProtKB-UniRule"/>
</dbReference>
<keyword evidence="7 17" id="KW-0808">Transferase</keyword>
<evidence type="ECO:0000256" key="8">
    <source>
        <dbReference type="ARBA" id="ARBA00022723"/>
    </source>
</evidence>
<dbReference type="SUPFAM" id="SSF57850">
    <property type="entry name" value="RING/U-box"/>
    <property type="match status" value="1"/>
</dbReference>
<dbReference type="AlphaFoldDB" id="A0AAD4ET78"/>
<keyword evidence="14 17" id="KW-0234">DNA repair</keyword>
<evidence type="ECO:0000256" key="11">
    <source>
        <dbReference type="ARBA" id="ARBA00022786"/>
    </source>
</evidence>
<evidence type="ECO:0000256" key="6">
    <source>
        <dbReference type="ARBA" id="ARBA00015551"/>
    </source>
</evidence>
<dbReference type="InterPro" id="IPR017907">
    <property type="entry name" value="Znf_RING_CS"/>
</dbReference>
<dbReference type="GO" id="GO:0006281">
    <property type="term" value="P:DNA repair"/>
    <property type="evidence" value="ECO:0007669"/>
    <property type="project" value="UniProtKB-KW"/>
</dbReference>
<dbReference type="GO" id="GO:0097505">
    <property type="term" value="C:Rad6-Rad18 complex"/>
    <property type="evidence" value="ECO:0007669"/>
    <property type="project" value="TreeGrafter"/>
</dbReference>
<comment type="catalytic activity">
    <reaction evidence="1 17">
        <text>S-ubiquitinyl-[E2 ubiquitin-conjugating enzyme]-L-cysteine + [acceptor protein]-L-lysine = [E2 ubiquitin-conjugating enzyme]-L-cysteine + N(6)-ubiquitinyl-[acceptor protein]-L-lysine.</text>
        <dbReference type="EC" id="2.3.2.27"/>
    </reaction>
</comment>
<keyword evidence="12 17" id="KW-0862">Zinc</keyword>
<evidence type="ECO:0000256" key="15">
    <source>
        <dbReference type="ARBA" id="ARBA00023242"/>
    </source>
</evidence>
<comment type="similarity">
    <text evidence="4 17">Belongs to the RAD18 family.</text>
</comment>
<keyword evidence="15 17" id="KW-0539">Nucleus</keyword>
<evidence type="ECO:0000256" key="2">
    <source>
        <dbReference type="ARBA" id="ARBA00004123"/>
    </source>
</evidence>
<evidence type="ECO:0000313" key="21">
    <source>
        <dbReference type="EMBL" id="KAG7286956.1"/>
    </source>
</evidence>
<gene>
    <name evidence="21" type="ORF">NEMBOFW57_006456</name>
</gene>
<evidence type="ECO:0000256" key="5">
    <source>
        <dbReference type="ARBA" id="ARBA00012483"/>
    </source>
</evidence>
<dbReference type="Pfam" id="PF02037">
    <property type="entry name" value="SAP"/>
    <property type="match status" value="1"/>
</dbReference>
<proteinExistence type="inferred from homology"/>
<dbReference type="InterPro" id="IPR004580">
    <property type="entry name" value="Rad18_fungi"/>
</dbReference>
<evidence type="ECO:0000313" key="22">
    <source>
        <dbReference type="Proteomes" id="UP001197093"/>
    </source>
</evidence>
<dbReference type="PROSITE" id="PS50089">
    <property type="entry name" value="ZF_RING_2"/>
    <property type="match status" value="1"/>
</dbReference>
<evidence type="ECO:0000256" key="18">
    <source>
        <dbReference type="SAM" id="MobiDB-lite"/>
    </source>
</evidence>
<dbReference type="GO" id="GO:0003697">
    <property type="term" value="F:single-stranded DNA binding"/>
    <property type="evidence" value="ECO:0007669"/>
    <property type="project" value="UniProtKB-UniRule"/>
</dbReference>
<evidence type="ECO:0000256" key="13">
    <source>
        <dbReference type="ARBA" id="ARBA00023125"/>
    </source>
</evidence>
<feature type="domain" description="RING-type" evidence="19">
    <location>
        <begin position="34"/>
        <end position="72"/>
    </location>
</feature>
<feature type="domain" description="SAP" evidence="20">
    <location>
        <begin position="247"/>
        <end position="281"/>
    </location>
</feature>
<keyword evidence="8 17" id="KW-0479">Metal-binding</keyword>
<evidence type="ECO:0000259" key="19">
    <source>
        <dbReference type="PROSITE" id="PS50089"/>
    </source>
</evidence>
<feature type="region of interest" description="Disordered" evidence="18">
    <location>
        <begin position="106"/>
        <end position="175"/>
    </location>
</feature>
<evidence type="ECO:0000256" key="14">
    <source>
        <dbReference type="ARBA" id="ARBA00023204"/>
    </source>
</evidence>
<dbReference type="EC" id="2.3.2.27" evidence="5 17"/>
<keyword evidence="22" id="KW-1185">Reference proteome</keyword>
<dbReference type="CDD" id="cd23148">
    <property type="entry name" value="RING-HC_ScRAD18-like"/>
    <property type="match status" value="1"/>
</dbReference>
<evidence type="ECO:0000256" key="17">
    <source>
        <dbReference type="RuleBase" id="RU368093"/>
    </source>
</evidence>
<evidence type="ECO:0000256" key="7">
    <source>
        <dbReference type="ARBA" id="ARBA00022679"/>
    </source>
</evidence>
<dbReference type="InterPro" id="IPR039577">
    <property type="entry name" value="Rad18"/>
</dbReference>
<dbReference type="NCBIfam" id="TIGR00599">
    <property type="entry name" value="rad18"/>
    <property type="match status" value="1"/>
</dbReference>
<sequence>MESFNSDAFDVPDSTDWLGTPLAGLTQVEQALRCHVCKDFYNSPMLTSCNHTFCSICIRRCLSVDGKCPLCRALDQESKLRGNWALREAVDAFVKTRDAVLQFARTPAPVATPKSPKRKATELEGPEQEAQGSKRPRMTTRSSKAKAAEATAAIMREEVDVPENEDSADYEPEPDDGLAACPICWMRMKPWQVDRHIDTSCPGSPQPPKASSSAAPSRQGNSLGSARNPFNPPTPTKQPERLPALAYSMLKDAALRKKMAELGLSTSGTRQMLEKRHQEWVTIWNANCDSARPKKRSELLNDLEVWERTMGSRAPTMSRAANMGAQIKDKDFDGSAWAVKHDTSFKDLIARARSSRSTAAQNVEKPSPGDEPGSAPESGKGANDAISEPVLLPTHVVDLTGPTSSQPDTPDSPSRIGRGLPDGTHSGMETSSLPQPVGAPSWDTFTGAGNAPS</sequence>
<feature type="compositionally biased region" description="Low complexity" evidence="18">
    <location>
        <begin position="402"/>
        <end position="414"/>
    </location>
</feature>
<dbReference type="InterPro" id="IPR001841">
    <property type="entry name" value="Znf_RING"/>
</dbReference>
<reference evidence="21" key="1">
    <citation type="submission" date="2023-02" db="EMBL/GenBank/DDBJ databases">
        <authorList>
            <person name="Palmer J.M."/>
        </authorList>
    </citation>
    <scope>NUCLEOTIDE SEQUENCE</scope>
    <source>
        <strain evidence="21">FW57</strain>
    </source>
</reference>
<evidence type="ECO:0000259" key="20">
    <source>
        <dbReference type="PROSITE" id="PS50800"/>
    </source>
</evidence>
<dbReference type="GO" id="GO:0005634">
    <property type="term" value="C:nucleus"/>
    <property type="evidence" value="ECO:0007669"/>
    <property type="project" value="UniProtKB-SubCell"/>
</dbReference>
<evidence type="ECO:0000256" key="10">
    <source>
        <dbReference type="ARBA" id="ARBA00022771"/>
    </source>
</evidence>
<keyword evidence="13 17" id="KW-0238">DNA-binding</keyword>
<comment type="caution">
    <text evidence="21">The sequence shown here is derived from an EMBL/GenBank/DDBJ whole genome shotgun (WGS) entry which is preliminary data.</text>
</comment>
<feature type="region of interest" description="Disordered" evidence="18">
    <location>
        <begin position="353"/>
        <end position="453"/>
    </location>
</feature>
<dbReference type="InterPro" id="IPR013083">
    <property type="entry name" value="Znf_RING/FYVE/PHD"/>
</dbReference>
<evidence type="ECO:0000256" key="4">
    <source>
        <dbReference type="ARBA" id="ARBA00009506"/>
    </source>
</evidence>
<evidence type="ECO:0000256" key="1">
    <source>
        <dbReference type="ARBA" id="ARBA00000900"/>
    </source>
</evidence>
<dbReference type="PANTHER" id="PTHR14134">
    <property type="entry name" value="E3 UBIQUITIN-PROTEIN LIGASE RAD18"/>
    <property type="match status" value="1"/>
</dbReference>
<dbReference type="EMBL" id="JAHCVI010000003">
    <property type="protein sequence ID" value="KAG7286956.1"/>
    <property type="molecule type" value="Genomic_DNA"/>
</dbReference>
<dbReference type="FunFam" id="3.30.40.10:FF:000172">
    <property type="entry name" value="E3 ubiquitin-protein ligase RAD18"/>
    <property type="match status" value="1"/>
</dbReference>
<dbReference type="GO" id="GO:0006301">
    <property type="term" value="P:DNA damage tolerance"/>
    <property type="evidence" value="ECO:0007669"/>
    <property type="project" value="InterPro"/>
</dbReference>
<comment type="subcellular location">
    <subcellularLocation>
        <location evidence="2 17">Nucleus</location>
    </subcellularLocation>
</comment>
<comment type="function">
    <text evidence="17">E3 RING-finger protein, member of the UBC2/RAD6 epistasis group. Associates to the E2 ubiquitin conjugating enzyme UBC2/RAD6 to form the UBC2-RAD18 ubiquitin ligase complex involved in postreplicative repair (PRR) of damaged DNA.</text>
</comment>
<accession>A0AAD4ET78</accession>
<dbReference type="Gene3D" id="3.30.40.10">
    <property type="entry name" value="Zinc/RING finger domain, C3HC4 (zinc finger)"/>
    <property type="match status" value="1"/>
</dbReference>
<organism evidence="21 22">
    <name type="scientific">Staphylotrichum longicolle</name>
    <dbReference type="NCBI Taxonomy" id="669026"/>
    <lineage>
        <taxon>Eukaryota</taxon>
        <taxon>Fungi</taxon>
        <taxon>Dikarya</taxon>
        <taxon>Ascomycota</taxon>
        <taxon>Pezizomycotina</taxon>
        <taxon>Sordariomycetes</taxon>
        <taxon>Sordariomycetidae</taxon>
        <taxon>Sordariales</taxon>
        <taxon>Chaetomiaceae</taxon>
        <taxon>Staphylotrichum</taxon>
    </lineage>
</organism>
<name>A0AAD4ET78_9PEZI</name>
<dbReference type="PROSITE" id="PS50800">
    <property type="entry name" value="SAP"/>
    <property type="match status" value="1"/>
</dbReference>
<evidence type="ECO:0000256" key="3">
    <source>
        <dbReference type="ARBA" id="ARBA00004906"/>
    </source>
</evidence>
<dbReference type="InterPro" id="IPR003034">
    <property type="entry name" value="SAP_dom"/>
</dbReference>
<dbReference type="SMART" id="SM00184">
    <property type="entry name" value="RING"/>
    <property type="match status" value="1"/>
</dbReference>
<comment type="subunit">
    <text evidence="17">Interacts with E2 UBC2, forming a complex with ubiquitin ligase activity.</text>
</comment>
<feature type="region of interest" description="Disordered" evidence="18">
    <location>
        <begin position="196"/>
        <end position="242"/>
    </location>
</feature>
<dbReference type="Proteomes" id="UP001197093">
    <property type="component" value="Unassembled WGS sequence"/>
</dbReference>
<comment type="pathway">
    <text evidence="3 17">Protein modification; protein ubiquitination.</text>
</comment>
<protein>
    <recommendedName>
        <fullName evidence="6 17">Postreplication repair E3 ubiquitin-protein ligase RAD18</fullName>
        <ecNumber evidence="5 17">2.3.2.27</ecNumber>
    </recommendedName>
    <alternativeName>
        <fullName evidence="17">RING-type E3 ubiquitin transferase RAD18</fullName>
    </alternativeName>
</protein>
<dbReference type="SMART" id="SM00513">
    <property type="entry name" value="SAP"/>
    <property type="match status" value="1"/>
</dbReference>
<evidence type="ECO:0000256" key="9">
    <source>
        <dbReference type="ARBA" id="ARBA00022763"/>
    </source>
</evidence>
<evidence type="ECO:0000256" key="12">
    <source>
        <dbReference type="ARBA" id="ARBA00022833"/>
    </source>
</evidence>
<dbReference type="Pfam" id="PF13923">
    <property type="entry name" value="zf-C3HC4_2"/>
    <property type="match status" value="1"/>
</dbReference>
<evidence type="ECO:0000256" key="16">
    <source>
        <dbReference type="PROSITE-ProRule" id="PRU00175"/>
    </source>
</evidence>
<keyword evidence="9 17" id="KW-0227">DNA damage</keyword>
<dbReference type="PROSITE" id="PS00518">
    <property type="entry name" value="ZF_RING_1"/>
    <property type="match status" value="1"/>
</dbReference>
<dbReference type="PANTHER" id="PTHR14134:SF2">
    <property type="entry name" value="E3 UBIQUITIN-PROTEIN LIGASE RAD18"/>
    <property type="match status" value="1"/>
</dbReference>
<keyword evidence="11 17" id="KW-0833">Ubl conjugation pathway</keyword>
<dbReference type="GO" id="GO:0006513">
    <property type="term" value="P:protein monoubiquitination"/>
    <property type="evidence" value="ECO:0007669"/>
    <property type="project" value="InterPro"/>
</dbReference>